<evidence type="ECO:0000256" key="3">
    <source>
        <dbReference type="ARBA" id="ARBA00022737"/>
    </source>
</evidence>
<dbReference type="PROSITE" id="PS00010">
    <property type="entry name" value="ASX_HYDROXYL"/>
    <property type="match status" value="4"/>
</dbReference>
<keyword evidence="5" id="KW-0325">Glycoprotein</keyword>
<dbReference type="InterPro" id="IPR024731">
    <property type="entry name" value="NELL2-like_EGF"/>
</dbReference>
<comment type="caution">
    <text evidence="8">The sequence shown here is derived from an EMBL/GenBank/DDBJ whole genome shotgun (WGS) entry which is preliminary data.</text>
</comment>
<dbReference type="SMART" id="SM00181">
    <property type="entry name" value="EGF"/>
    <property type="match status" value="4"/>
</dbReference>
<evidence type="ECO:0000256" key="6">
    <source>
        <dbReference type="PROSITE-ProRule" id="PRU00076"/>
    </source>
</evidence>
<evidence type="ECO:0000256" key="4">
    <source>
        <dbReference type="ARBA" id="ARBA00023157"/>
    </source>
</evidence>
<evidence type="ECO:0000313" key="9">
    <source>
        <dbReference type="Proteomes" id="UP001159427"/>
    </source>
</evidence>
<dbReference type="SUPFAM" id="SSF57196">
    <property type="entry name" value="EGF/Laminin"/>
    <property type="match status" value="1"/>
</dbReference>
<dbReference type="InterPro" id="IPR000152">
    <property type="entry name" value="EGF-type_Asp/Asn_hydroxyl_site"/>
</dbReference>
<organism evidence="8 9">
    <name type="scientific">Porites evermanni</name>
    <dbReference type="NCBI Taxonomy" id="104178"/>
    <lineage>
        <taxon>Eukaryota</taxon>
        <taxon>Metazoa</taxon>
        <taxon>Cnidaria</taxon>
        <taxon>Anthozoa</taxon>
        <taxon>Hexacorallia</taxon>
        <taxon>Scleractinia</taxon>
        <taxon>Fungiina</taxon>
        <taxon>Poritidae</taxon>
        <taxon>Porites</taxon>
    </lineage>
</organism>
<protein>
    <recommendedName>
        <fullName evidence="7">EGF-like domain-containing protein</fullName>
    </recommendedName>
</protein>
<dbReference type="Gene3D" id="2.10.25.10">
    <property type="entry name" value="Laminin"/>
    <property type="match status" value="4"/>
</dbReference>
<evidence type="ECO:0000313" key="8">
    <source>
        <dbReference type="EMBL" id="CAH3174045.1"/>
    </source>
</evidence>
<dbReference type="PANTHER" id="PTHR24042:SF5">
    <property type="entry name" value="EGF-LIKE CALCIUM-BINDING DOMAIN-CONTAINING PROTEIN"/>
    <property type="match status" value="1"/>
</dbReference>
<dbReference type="SMART" id="SM00179">
    <property type="entry name" value="EGF_CA"/>
    <property type="match status" value="4"/>
</dbReference>
<keyword evidence="1 6" id="KW-0245">EGF-like domain</keyword>
<reference evidence="8 9" key="1">
    <citation type="submission" date="2022-05" db="EMBL/GenBank/DDBJ databases">
        <authorList>
            <consortium name="Genoscope - CEA"/>
            <person name="William W."/>
        </authorList>
    </citation>
    <scope>NUCLEOTIDE SEQUENCE [LARGE SCALE GENOMIC DNA]</scope>
</reference>
<dbReference type="SUPFAM" id="SSF57184">
    <property type="entry name" value="Growth factor receptor domain"/>
    <property type="match status" value="1"/>
</dbReference>
<keyword evidence="2" id="KW-0732">Signal</keyword>
<feature type="non-terminal residue" evidence="8">
    <location>
        <position position="1"/>
    </location>
</feature>
<evidence type="ECO:0000256" key="1">
    <source>
        <dbReference type="ARBA" id="ARBA00022536"/>
    </source>
</evidence>
<dbReference type="InterPro" id="IPR049883">
    <property type="entry name" value="NOTCH1_EGF-like"/>
</dbReference>
<feature type="domain" description="EGF-like" evidence="7">
    <location>
        <begin position="106"/>
        <end position="146"/>
    </location>
</feature>
<keyword evidence="9" id="KW-1185">Reference proteome</keyword>
<gene>
    <name evidence="8" type="ORF">PEVE_00009346</name>
</gene>
<proteinExistence type="predicted"/>
<dbReference type="EMBL" id="CALNXI010001645">
    <property type="protein sequence ID" value="CAH3174045.1"/>
    <property type="molecule type" value="Genomic_DNA"/>
</dbReference>
<feature type="domain" description="EGF-like" evidence="7">
    <location>
        <begin position="65"/>
        <end position="105"/>
    </location>
</feature>
<dbReference type="PANTHER" id="PTHR24042">
    <property type="entry name" value="NEL HOMOLOG"/>
    <property type="match status" value="1"/>
</dbReference>
<dbReference type="PROSITE" id="PS01186">
    <property type="entry name" value="EGF_2"/>
    <property type="match status" value="3"/>
</dbReference>
<evidence type="ECO:0000259" key="7">
    <source>
        <dbReference type="PROSITE" id="PS50026"/>
    </source>
</evidence>
<dbReference type="PROSITE" id="PS01187">
    <property type="entry name" value="EGF_CA"/>
    <property type="match status" value="2"/>
</dbReference>
<dbReference type="InterPro" id="IPR001881">
    <property type="entry name" value="EGF-like_Ca-bd_dom"/>
</dbReference>
<dbReference type="InterPro" id="IPR009030">
    <property type="entry name" value="Growth_fac_rcpt_cys_sf"/>
</dbReference>
<evidence type="ECO:0000256" key="2">
    <source>
        <dbReference type="ARBA" id="ARBA00022729"/>
    </source>
</evidence>
<dbReference type="CDD" id="cd00054">
    <property type="entry name" value="EGF_CA"/>
    <property type="match status" value="3"/>
</dbReference>
<dbReference type="PROSITE" id="PS50026">
    <property type="entry name" value="EGF_3"/>
    <property type="match status" value="4"/>
</dbReference>
<dbReference type="Pfam" id="PF23283">
    <property type="entry name" value="D8C_UMOD"/>
    <property type="match status" value="1"/>
</dbReference>
<dbReference type="Pfam" id="PF12947">
    <property type="entry name" value="EGF_3"/>
    <property type="match status" value="3"/>
</dbReference>
<feature type="domain" description="EGF-like" evidence="7">
    <location>
        <begin position="147"/>
        <end position="188"/>
    </location>
</feature>
<dbReference type="InterPro" id="IPR057774">
    <property type="entry name" value="D8C_UMOD/GP2/OIT3-like"/>
</dbReference>
<feature type="domain" description="EGF-like" evidence="7">
    <location>
        <begin position="5"/>
        <end position="45"/>
    </location>
</feature>
<dbReference type="InterPro" id="IPR000742">
    <property type="entry name" value="EGF"/>
</dbReference>
<sequence length="313" mass="33192">LFVLDIDECSTNSHSCDVNAVCGNTVGSYTCACKPGYSGNGRTCSGQCDFTCSGVTSFIFFFVLDIHECSTNSHSCDVNAVCGNTLGSYTCACKPGYLGNGRTCSDIDECSTSSHSCDVNAVCSNTVGSYACACKAGFTGDGNTCTDIDECTRGTHNCHSSLASCTNTVGSFSCSCNSPSSGDGRTCNLPSECQNYGILNSADRKVTYSVISHQCDNGLGPGWFRFQGSAGTRMPTSCPPTRICNTNVPGWLNGGHPTVADGQVSRTVCWHWVSGCCDWSSTIRVRNCGSYYVYYLSSTPNNGQCHFRYCSTD</sequence>
<dbReference type="Proteomes" id="UP001159427">
    <property type="component" value="Unassembled WGS sequence"/>
</dbReference>
<keyword evidence="4" id="KW-1015">Disulfide bond</keyword>
<dbReference type="Pfam" id="PF07645">
    <property type="entry name" value="EGF_CA"/>
    <property type="match status" value="1"/>
</dbReference>
<dbReference type="InterPro" id="IPR018097">
    <property type="entry name" value="EGF_Ca-bd_CS"/>
</dbReference>
<comment type="caution">
    <text evidence="6">Lacks conserved residue(s) required for the propagation of feature annotation.</text>
</comment>
<accession>A0ABN8R7H2</accession>
<evidence type="ECO:0000256" key="5">
    <source>
        <dbReference type="ARBA" id="ARBA00023180"/>
    </source>
</evidence>
<keyword evidence="3" id="KW-0677">Repeat</keyword>
<dbReference type="InterPro" id="IPR051586">
    <property type="entry name" value="PKC-binding_NELL"/>
</dbReference>
<name>A0ABN8R7H2_9CNID</name>